<name>A0A1X7VXJ0_AMPQE</name>
<dbReference type="EnsemblMetazoa" id="Aqu2.1.44590_001">
    <property type="protein sequence ID" value="Aqu2.1.44590_001"/>
    <property type="gene ID" value="Aqu2.1.44590"/>
</dbReference>
<dbReference type="AlphaFoldDB" id="A0A1X7VXJ0"/>
<protein>
    <submittedName>
        <fullName evidence="1">Uncharacterized protein</fullName>
    </submittedName>
</protein>
<proteinExistence type="predicted"/>
<reference evidence="1" key="1">
    <citation type="submission" date="2017-05" db="UniProtKB">
        <authorList>
            <consortium name="EnsemblMetazoa"/>
        </authorList>
    </citation>
    <scope>IDENTIFICATION</scope>
</reference>
<sequence length="105" mass="12533">MYTNKRKPTLKWHCTDKCKPLLESDVSSIIEVRQYFDEPIKELRKHLDACDNSPNNYYMTRSLHVEEIDQVHEHDFSDNPNVTVIVKKDENNVEKYLKYSEIVCE</sequence>
<dbReference type="InParanoid" id="A0A1X7VXJ0"/>
<organism evidence="1">
    <name type="scientific">Amphimedon queenslandica</name>
    <name type="common">Sponge</name>
    <dbReference type="NCBI Taxonomy" id="400682"/>
    <lineage>
        <taxon>Eukaryota</taxon>
        <taxon>Metazoa</taxon>
        <taxon>Porifera</taxon>
        <taxon>Demospongiae</taxon>
        <taxon>Heteroscleromorpha</taxon>
        <taxon>Haplosclerida</taxon>
        <taxon>Niphatidae</taxon>
        <taxon>Amphimedon</taxon>
    </lineage>
</organism>
<accession>A0A1X7VXJ0</accession>
<evidence type="ECO:0000313" key="1">
    <source>
        <dbReference type="EnsemblMetazoa" id="Aqu2.1.44590_001"/>
    </source>
</evidence>